<protein>
    <submittedName>
        <fullName evidence="7">Sigma-70 family RNA polymerase sigma factor</fullName>
    </submittedName>
</protein>
<proteinExistence type="inferred from homology"/>
<evidence type="ECO:0000259" key="6">
    <source>
        <dbReference type="Pfam" id="PF08281"/>
    </source>
</evidence>
<dbReference type="AlphaFoldDB" id="A0A6A7MV74"/>
<dbReference type="GO" id="GO:0003677">
    <property type="term" value="F:DNA binding"/>
    <property type="evidence" value="ECO:0007669"/>
    <property type="project" value="InterPro"/>
</dbReference>
<organism evidence="7 8">
    <name type="scientific">Rugamonas aquatica</name>
    <dbReference type="NCBI Taxonomy" id="2743357"/>
    <lineage>
        <taxon>Bacteria</taxon>
        <taxon>Pseudomonadati</taxon>
        <taxon>Pseudomonadota</taxon>
        <taxon>Betaproteobacteria</taxon>
        <taxon>Burkholderiales</taxon>
        <taxon>Oxalobacteraceae</taxon>
        <taxon>Telluria group</taxon>
        <taxon>Rugamonas</taxon>
    </lineage>
</organism>
<keyword evidence="3" id="KW-0731">Sigma factor</keyword>
<gene>
    <name evidence="7" type="ORF">GEV02_02570</name>
</gene>
<dbReference type="InterPro" id="IPR013249">
    <property type="entry name" value="RNA_pol_sigma70_r4_t2"/>
</dbReference>
<keyword evidence="2" id="KW-0805">Transcription regulation</keyword>
<dbReference type="GO" id="GO:0006352">
    <property type="term" value="P:DNA-templated transcription initiation"/>
    <property type="evidence" value="ECO:0007669"/>
    <property type="project" value="InterPro"/>
</dbReference>
<keyword evidence="4" id="KW-0804">Transcription</keyword>
<dbReference type="Gene3D" id="1.10.10.10">
    <property type="entry name" value="Winged helix-like DNA-binding domain superfamily/Winged helix DNA-binding domain"/>
    <property type="match status" value="1"/>
</dbReference>
<dbReference type="PANTHER" id="PTHR43133:SF63">
    <property type="entry name" value="RNA POLYMERASE SIGMA FACTOR FECI-RELATED"/>
    <property type="match status" value="1"/>
</dbReference>
<dbReference type="EMBL" id="WHUG01000001">
    <property type="protein sequence ID" value="MQA37022.1"/>
    <property type="molecule type" value="Genomic_DNA"/>
</dbReference>
<evidence type="ECO:0000256" key="1">
    <source>
        <dbReference type="ARBA" id="ARBA00010641"/>
    </source>
</evidence>
<feature type="domain" description="RNA polymerase sigma factor 70 region 4 type 2" evidence="6">
    <location>
        <begin position="114"/>
        <end position="163"/>
    </location>
</feature>
<dbReference type="CDD" id="cd06171">
    <property type="entry name" value="Sigma70_r4"/>
    <property type="match status" value="1"/>
</dbReference>
<evidence type="ECO:0000256" key="3">
    <source>
        <dbReference type="ARBA" id="ARBA00023082"/>
    </source>
</evidence>
<evidence type="ECO:0000259" key="5">
    <source>
        <dbReference type="Pfam" id="PF04542"/>
    </source>
</evidence>
<dbReference type="PANTHER" id="PTHR43133">
    <property type="entry name" value="RNA POLYMERASE ECF-TYPE SIGMA FACTO"/>
    <property type="match status" value="1"/>
</dbReference>
<evidence type="ECO:0000256" key="4">
    <source>
        <dbReference type="ARBA" id="ARBA00023163"/>
    </source>
</evidence>
<dbReference type="InterPro" id="IPR014284">
    <property type="entry name" value="RNA_pol_sigma-70_dom"/>
</dbReference>
<sequence>MTIAQYPIRQDMASLYGEHHAWLLGWLRKRLGCAHYAADVAQDTFLRLIAASDNLPQLAEPRAFLTTTAKRLLVDRSRRHAIEQAYMLELEALAGQLPCFPSPEEILQAVQSLERIACALEQLSSRAREAFLMHYLDGESHAVIADRLGVSTRMVHKYLVQALLGCDEAIGQPCL</sequence>
<evidence type="ECO:0000256" key="2">
    <source>
        <dbReference type="ARBA" id="ARBA00023015"/>
    </source>
</evidence>
<evidence type="ECO:0000313" key="8">
    <source>
        <dbReference type="Proteomes" id="UP000440498"/>
    </source>
</evidence>
<dbReference type="Gene3D" id="1.10.1740.10">
    <property type="match status" value="1"/>
</dbReference>
<comment type="similarity">
    <text evidence="1">Belongs to the sigma-70 factor family. ECF subfamily.</text>
</comment>
<accession>A0A6A7MV74</accession>
<name>A0A6A7MV74_9BURK</name>
<evidence type="ECO:0000313" key="7">
    <source>
        <dbReference type="EMBL" id="MQA37022.1"/>
    </source>
</evidence>
<dbReference type="SUPFAM" id="SSF88946">
    <property type="entry name" value="Sigma2 domain of RNA polymerase sigma factors"/>
    <property type="match status" value="1"/>
</dbReference>
<dbReference type="Pfam" id="PF04542">
    <property type="entry name" value="Sigma70_r2"/>
    <property type="match status" value="1"/>
</dbReference>
<dbReference type="InterPro" id="IPR013324">
    <property type="entry name" value="RNA_pol_sigma_r3/r4-like"/>
</dbReference>
<dbReference type="InterPro" id="IPR036388">
    <property type="entry name" value="WH-like_DNA-bd_sf"/>
</dbReference>
<dbReference type="SUPFAM" id="SSF88659">
    <property type="entry name" value="Sigma3 and sigma4 domains of RNA polymerase sigma factors"/>
    <property type="match status" value="1"/>
</dbReference>
<dbReference type="NCBIfam" id="TIGR02937">
    <property type="entry name" value="sigma70-ECF"/>
    <property type="match status" value="1"/>
</dbReference>
<reference evidence="7 8" key="1">
    <citation type="submission" date="2019-10" db="EMBL/GenBank/DDBJ databases">
        <title>Two novel species isolated from a subtropical stream in China.</title>
        <authorList>
            <person name="Lu H."/>
        </authorList>
    </citation>
    <scope>NUCLEOTIDE SEQUENCE [LARGE SCALE GENOMIC DNA]</scope>
    <source>
        <strain evidence="7 8">FT29W</strain>
    </source>
</reference>
<keyword evidence="8" id="KW-1185">Reference proteome</keyword>
<dbReference type="RefSeq" id="WP_152836362.1">
    <property type="nucleotide sequence ID" value="NZ_WHUG01000001.1"/>
</dbReference>
<feature type="domain" description="RNA polymerase sigma-70 region 2" evidence="5">
    <location>
        <begin position="15"/>
        <end position="80"/>
    </location>
</feature>
<dbReference type="Pfam" id="PF08281">
    <property type="entry name" value="Sigma70_r4_2"/>
    <property type="match status" value="1"/>
</dbReference>
<comment type="caution">
    <text evidence="7">The sequence shown here is derived from an EMBL/GenBank/DDBJ whole genome shotgun (WGS) entry which is preliminary data.</text>
</comment>
<dbReference type="InterPro" id="IPR039425">
    <property type="entry name" value="RNA_pol_sigma-70-like"/>
</dbReference>
<dbReference type="Proteomes" id="UP000440498">
    <property type="component" value="Unassembled WGS sequence"/>
</dbReference>
<dbReference type="GO" id="GO:0016987">
    <property type="term" value="F:sigma factor activity"/>
    <property type="evidence" value="ECO:0007669"/>
    <property type="project" value="UniProtKB-KW"/>
</dbReference>
<dbReference type="InterPro" id="IPR007627">
    <property type="entry name" value="RNA_pol_sigma70_r2"/>
</dbReference>
<dbReference type="InterPro" id="IPR013325">
    <property type="entry name" value="RNA_pol_sigma_r2"/>
</dbReference>